<dbReference type="AlphaFoldDB" id="A0A0F9QY67"/>
<organism evidence="1">
    <name type="scientific">marine sediment metagenome</name>
    <dbReference type="NCBI Taxonomy" id="412755"/>
    <lineage>
        <taxon>unclassified sequences</taxon>
        <taxon>metagenomes</taxon>
        <taxon>ecological metagenomes</taxon>
    </lineage>
</organism>
<sequence length="239" mass="24561">MGIKSFVIDPDAVAYTNDEIVDKINAATADITRASSVSAAARPIEALEVDSTELADSAVTGARVRASETLTLTNQPLDTETVTLDSKVYVFQDILTDVDGNVKIGATVALSIANLISAINLNGTAGTDYATAMTLHPTVQAVAGTGDSIDVEAKDAGTTGNSIASTETLTNGAFGGATFGGGTDSKLAGGAAKDDLDGVSYKDRKYVKTDPETGEFRILGIQRDAAGDLDIDYDDQAAT</sequence>
<dbReference type="EMBL" id="LAZR01001276">
    <property type="protein sequence ID" value="KKN47449.1"/>
    <property type="molecule type" value="Genomic_DNA"/>
</dbReference>
<protein>
    <submittedName>
        <fullName evidence="1">Uncharacterized protein</fullName>
    </submittedName>
</protein>
<reference evidence="1" key="1">
    <citation type="journal article" date="2015" name="Nature">
        <title>Complex archaea that bridge the gap between prokaryotes and eukaryotes.</title>
        <authorList>
            <person name="Spang A."/>
            <person name="Saw J.H."/>
            <person name="Jorgensen S.L."/>
            <person name="Zaremba-Niedzwiedzka K."/>
            <person name="Martijn J."/>
            <person name="Lind A.E."/>
            <person name="van Eijk R."/>
            <person name="Schleper C."/>
            <person name="Guy L."/>
            <person name="Ettema T.J."/>
        </authorList>
    </citation>
    <scope>NUCLEOTIDE SEQUENCE</scope>
</reference>
<name>A0A0F9QY67_9ZZZZ</name>
<evidence type="ECO:0000313" key="1">
    <source>
        <dbReference type="EMBL" id="KKN47449.1"/>
    </source>
</evidence>
<comment type="caution">
    <text evidence="1">The sequence shown here is derived from an EMBL/GenBank/DDBJ whole genome shotgun (WGS) entry which is preliminary data.</text>
</comment>
<proteinExistence type="predicted"/>
<accession>A0A0F9QY67</accession>
<gene>
    <name evidence="1" type="ORF">LCGC14_0662890</name>
</gene>